<dbReference type="SUPFAM" id="SSF81296">
    <property type="entry name" value="E set domains"/>
    <property type="match status" value="2"/>
</dbReference>
<dbReference type="InterPro" id="IPR014756">
    <property type="entry name" value="Ig_E-set"/>
</dbReference>
<comment type="caution">
    <text evidence="3">The sequence shown here is derived from an EMBL/GenBank/DDBJ whole genome shotgun (WGS) entry which is preliminary data.</text>
</comment>
<dbReference type="Pfam" id="PF02752">
    <property type="entry name" value="Arrestin_C"/>
    <property type="match status" value="1"/>
</dbReference>
<dbReference type="Proteomes" id="UP000789390">
    <property type="component" value="Unassembled WGS sequence"/>
</dbReference>
<keyword evidence="4" id="KW-1185">Reference proteome</keyword>
<dbReference type="InterPro" id="IPR011021">
    <property type="entry name" value="Arrestin-like_N"/>
</dbReference>
<dbReference type="InterPro" id="IPR011022">
    <property type="entry name" value="Arrestin_C-like"/>
</dbReference>
<dbReference type="PANTHER" id="PTHR11188:SF176">
    <property type="entry name" value="ARRESTIN DOMAIN-CONTAINING PROTEIN 1"/>
    <property type="match status" value="1"/>
</dbReference>
<comment type="similarity">
    <text evidence="1">Belongs to the arrestin family.</text>
</comment>
<dbReference type="Gene3D" id="2.60.40.640">
    <property type="match status" value="2"/>
</dbReference>
<dbReference type="Pfam" id="PF00339">
    <property type="entry name" value="Arrestin_N"/>
    <property type="match status" value="1"/>
</dbReference>
<organism evidence="3 4">
    <name type="scientific">Daphnia galeata</name>
    <dbReference type="NCBI Taxonomy" id="27404"/>
    <lineage>
        <taxon>Eukaryota</taxon>
        <taxon>Metazoa</taxon>
        <taxon>Ecdysozoa</taxon>
        <taxon>Arthropoda</taxon>
        <taxon>Crustacea</taxon>
        <taxon>Branchiopoda</taxon>
        <taxon>Diplostraca</taxon>
        <taxon>Cladocera</taxon>
        <taxon>Anomopoda</taxon>
        <taxon>Daphniidae</taxon>
        <taxon>Daphnia</taxon>
    </lineage>
</organism>
<evidence type="ECO:0000256" key="1">
    <source>
        <dbReference type="ARBA" id="ARBA00005298"/>
    </source>
</evidence>
<evidence type="ECO:0000259" key="2">
    <source>
        <dbReference type="SMART" id="SM01017"/>
    </source>
</evidence>
<dbReference type="InterPro" id="IPR014752">
    <property type="entry name" value="Arrestin-like_C"/>
</dbReference>
<dbReference type="PANTHER" id="PTHR11188">
    <property type="entry name" value="ARRESTIN DOMAIN CONTAINING PROTEIN"/>
    <property type="match status" value="1"/>
</dbReference>
<dbReference type="GO" id="GO:0015031">
    <property type="term" value="P:protein transport"/>
    <property type="evidence" value="ECO:0007669"/>
    <property type="project" value="TreeGrafter"/>
</dbReference>
<evidence type="ECO:0000313" key="4">
    <source>
        <dbReference type="Proteomes" id="UP000789390"/>
    </source>
</evidence>
<dbReference type="InterPro" id="IPR050357">
    <property type="entry name" value="Arrestin_domain-protein"/>
</dbReference>
<dbReference type="OrthoDB" id="2333384at2759"/>
<dbReference type="SMART" id="SM01017">
    <property type="entry name" value="Arrestin_C"/>
    <property type="match status" value="1"/>
</dbReference>
<evidence type="ECO:0000313" key="3">
    <source>
        <dbReference type="EMBL" id="CAH0111386.1"/>
    </source>
</evidence>
<proteinExistence type="inferred from homology"/>
<sequence>MENFSVELDQAQGVFLPGQNISGFVQFHLTAEESFKGLTVECIGKSQVHWSETETSGRETETVHYQASENYFYHKILLFAGSDAELEPNYYRYAFSFTLPHQLPSSFEGAHGSLRYYIKAVLGRRWMLDAVFKRGISVNTIVDLNQNFQASIPVKEEETKTVCCLCCQSGPITAIAWLPKSGYVPGETILFCGRVDNKSRSRLLHTSVRLVERTIFKAQGKQKEDERVIREITRNLQTAERESLELWNDIPIIVPPLAPSDLHLCSIIDLRYFIEFIVNPGKLSFNFKVPIEITIGTIPFRDSFCTFQPQASAPPFTNGINDGNNITHPIGFLPPFMMNQYPNLPQSTYESGVFGGNLREEGDTEHLNIGFDTLFKPTYISYPSVDSQNNPNKTSLKSSDQRFNRHINVFYVIMLRHVLHKVYFTMAVA</sequence>
<protein>
    <recommendedName>
        <fullName evidence="2">Arrestin C-terminal-like domain-containing protein</fullName>
    </recommendedName>
</protein>
<dbReference type="GO" id="GO:0005737">
    <property type="term" value="C:cytoplasm"/>
    <property type="evidence" value="ECO:0007669"/>
    <property type="project" value="TreeGrafter"/>
</dbReference>
<name>A0A8J2WAW0_9CRUS</name>
<gene>
    <name evidence="3" type="ORF">DGAL_LOCUS15031</name>
</gene>
<dbReference type="EMBL" id="CAKKLH010000314">
    <property type="protein sequence ID" value="CAH0111386.1"/>
    <property type="molecule type" value="Genomic_DNA"/>
</dbReference>
<feature type="domain" description="Arrestin C-terminal-like" evidence="2">
    <location>
        <begin position="168"/>
        <end position="300"/>
    </location>
</feature>
<dbReference type="AlphaFoldDB" id="A0A8J2WAW0"/>
<accession>A0A8J2WAW0</accession>
<reference evidence="3" key="1">
    <citation type="submission" date="2021-11" db="EMBL/GenBank/DDBJ databases">
        <authorList>
            <person name="Schell T."/>
        </authorList>
    </citation>
    <scope>NUCLEOTIDE SEQUENCE</scope>
    <source>
        <strain evidence="3">M5</strain>
    </source>
</reference>